<comment type="caution">
    <text evidence="1">The sequence shown here is derived from an EMBL/GenBank/DDBJ whole genome shotgun (WGS) entry which is preliminary data.</text>
</comment>
<dbReference type="SUPFAM" id="SSF50475">
    <property type="entry name" value="FMN-binding split barrel"/>
    <property type="match status" value="1"/>
</dbReference>
<dbReference type="PANTHER" id="PTHR34071:SF2">
    <property type="entry name" value="FLAVIN-NUCLEOTIDE-BINDING PROTEIN"/>
    <property type="match status" value="1"/>
</dbReference>
<sequence length="162" mass="18619">MKTLVHTDKELIEATIKKCDICYVGLADTDGTPYVLPMNFGYRDGVIYLHSAQEGRSISILERNPRVCITFSTDHDLVFQHPEVACSYRMRSKSVICWGKVRFEEDFDKKTEALDIIMKQYSDKEFRYSGPAVKNVKIWIVEMDEVTCKEFGAPHNKLKIGS</sequence>
<dbReference type="Pfam" id="PF12900">
    <property type="entry name" value="Pyridox_ox_2"/>
    <property type="match status" value="1"/>
</dbReference>
<dbReference type="EMBL" id="JACOOJ010000052">
    <property type="protein sequence ID" value="MBC5634854.1"/>
    <property type="molecule type" value="Genomic_DNA"/>
</dbReference>
<evidence type="ECO:0000313" key="1">
    <source>
        <dbReference type="EMBL" id="MBC5634854.1"/>
    </source>
</evidence>
<evidence type="ECO:0000313" key="2">
    <source>
        <dbReference type="Proteomes" id="UP000651475"/>
    </source>
</evidence>
<organism evidence="1 2">
    <name type="scientific">Parabacteroides hominis</name>
    <dbReference type="NCBI Taxonomy" id="2763057"/>
    <lineage>
        <taxon>Bacteria</taxon>
        <taxon>Pseudomonadati</taxon>
        <taxon>Bacteroidota</taxon>
        <taxon>Bacteroidia</taxon>
        <taxon>Bacteroidales</taxon>
        <taxon>Tannerellaceae</taxon>
        <taxon>Parabacteroides</taxon>
    </lineage>
</organism>
<dbReference type="InterPro" id="IPR024747">
    <property type="entry name" value="Pyridox_Oxase-rel"/>
</dbReference>
<protein>
    <submittedName>
        <fullName evidence="1">Pyridoxamine 5'-phosphate oxidase family protein</fullName>
    </submittedName>
</protein>
<dbReference type="InterPro" id="IPR012349">
    <property type="entry name" value="Split_barrel_FMN-bd"/>
</dbReference>
<dbReference type="Gene3D" id="2.30.110.10">
    <property type="entry name" value="Electron Transport, Fmn-binding Protein, Chain A"/>
    <property type="match status" value="1"/>
</dbReference>
<reference evidence="1 2" key="1">
    <citation type="submission" date="2020-08" db="EMBL/GenBank/DDBJ databases">
        <title>Genome public.</title>
        <authorList>
            <person name="Liu C."/>
            <person name="Sun Q."/>
        </authorList>
    </citation>
    <scope>NUCLEOTIDE SEQUENCE [LARGE SCALE GENOMIC DNA]</scope>
    <source>
        <strain evidence="1 2">NSJ-79</strain>
    </source>
</reference>
<dbReference type="RefSeq" id="WP_186931423.1">
    <property type="nucleotide sequence ID" value="NZ_JACOOJ010000052.1"/>
</dbReference>
<keyword evidence="2" id="KW-1185">Reference proteome</keyword>
<gene>
    <name evidence="1" type="ORF">H8S65_19100</name>
</gene>
<dbReference type="PANTHER" id="PTHR34071">
    <property type="entry name" value="5-NITROIMIDAZOLE ANTIBIOTICS RESISTANCE PROTEIN, NIMA-FAMILY-RELATED PROTEIN-RELATED"/>
    <property type="match status" value="1"/>
</dbReference>
<accession>A0ABR7DTY1</accession>
<proteinExistence type="predicted"/>
<dbReference type="Proteomes" id="UP000651475">
    <property type="component" value="Unassembled WGS sequence"/>
</dbReference>
<name>A0ABR7DTY1_9BACT</name>